<name>A0A937FX64_9BACT</name>
<accession>A0A937FX64</accession>
<dbReference type="RefSeq" id="WP_202856192.1">
    <property type="nucleotide sequence ID" value="NZ_JAEUGD010000031.1"/>
</dbReference>
<sequence length="143" mass="16139">MKIIGICMVLCFLQNCETEDRVNRTYSLENGTLHEIKMDFYSYGIFQQTRHIIGKGVIFEGYSDNDTGKGIAAKGALGADSVIVIFDSSKIITYTNISLENRINIQPSSRNILLNDAYEVITNELYRFTFKEADYENAEEIGG</sequence>
<evidence type="ECO:0000313" key="1">
    <source>
        <dbReference type="EMBL" id="MBL6446662.1"/>
    </source>
</evidence>
<comment type="caution">
    <text evidence="1">The sequence shown here is derived from an EMBL/GenBank/DDBJ whole genome shotgun (WGS) entry which is preliminary data.</text>
</comment>
<dbReference type="EMBL" id="JAEUGD010000031">
    <property type="protein sequence ID" value="MBL6446662.1"/>
    <property type="molecule type" value="Genomic_DNA"/>
</dbReference>
<protein>
    <submittedName>
        <fullName evidence="1">Uncharacterized protein</fullName>
    </submittedName>
</protein>
<organism evidence="1 2">
    <name type="scientific">Fulvivirga marina</name>
    <dbReference type="NCBI Taxonomy" id="2494733"/>
    <lineage>
        <taxon>Bacteria</taxon>
        <taxon>Pseudomonadati</taxon>
        <taxon>Bacteroidota</taxon>
        <taxon>Cytophagia</taxon>
        <taxon>Cytophagales</taxon>
        <taxon>Fulvivirgaceae</taxon>
        <taxon>Fulvivirga</taxon>
    </lineage>
</organism>
<dbReference type="Proteomes" id="UP000614216">
    <property type="component" value="Unassembled WGS sequence"/>
</dbReference>
<evidence type="ECO:0000313" key="2">
    <source>
        <dbReference type="Proteomes" id="UP000614216"/>
    </source>
</evidence>
<proteinExistence type="predicted"/>
<keyword evidence="2" id="KW-1185">Reference proteome</keyword>
<dbReference type="AlphaFoldDB" id="A0A937FX64"/>
<reference evidence="1" key="1">
    <citation type="submission" date="2021-01" db="EMBL/GenBank/DDBJ databases">
        <title>Fulvivirga kasyanovii gen. nov., sp nov., a novel member of the phylum Bacteroidetes isolated from seawater in a mussel farm.</title>
        <authorList>
            <person name="Zhao L.-H."/>
            <person name="Wang Z.-J."/>
        </authorList>
    </citation>
    <scope>NUCLEOTIDE SEQUENCE</scope>
    <source>
        <strain evidence="1">29W222</strain>
    </source>
</reference>
<gene>
    <name evidence="1" type="ORF">JMN32_10090</name>
</gene>